<dbReference type="GO" id="GO:0004984">
    <property type="term" value="F:olfactory receptor activity"/>
    <property type="evidence" value="ECO:0007669"/>
    <property type="project" value="InterPro"/>
</dbReference>
<dbReference type="GeneID" id="102653615"/>
<keyword evidence="6 10" id="KW-1133">Transmembrane helix</keyword>
<keyword evidence="2" id="KW-1003">Cell membrane</keyword>
<evidence type="ECO:0000313" key="12">
    <source>
        <dbReference type="Proteomes" id="UP000005203"/>
    </source>
</evidence>
<evidence type="ECO:0000256" key="3">
    <source>
        <dbReference type="ARBA" id="ARBA00022606"/>
    </source>
</evidence>
<evidence type="ECO:0000256" key="6">
    <source>
        <dbReference type="ARBA" id="ARBA00022989"/>
    </source>
</evidence>
<evidence type="ECO:0000256" key="8">
    <source>
        <dbReference type="ARBA" id="ARBA00023170"/>
    </source>
</evidence>
<keyword evidence="3 10" id="KW-0716">Sensory transduction</keyword>
<dbReference type="AlphaFoldDB" id="A0A7M7MT06"/>
<reference evidence="13" key="2">
    <citation type="submission" date="2025-04" db="UniProtKB">
        <authorList>
            <consortium name="RefSeq"/>
        </authorList>
    </citation>
    <scope>IDENTIFICATION</scope>
    <source>
        <strain evidence="13">DH4</strain>
        <tissue evidence="13">Whole body</tissue>
    </source>
</reference>
<name>A0A7M7MT06_APIME</name>
<comment type="caution">
    <text evidence="10">Lacks conserved residue(s) required for the propagation of feature annotation.</text>
</comment>
<evidence type="ECO:0000313" key="11">
    <source>
        <dbReference type="EnsemblMetazoa" id="XP_026300431"/>
    </source>
</evidence>
<keyword evidence="12" id="KW-1185">Reference proteome</keyword>
<evidence type="ECO:0000256" key="1">
    <source>
        <dbReference type="ARBA" id="ARBA00004651"/>
    </source>
</evidence>
<reference evidence="11" key="1">
    <citation type="submission" date="2021-01" db="UniProtKB">
        <authorList>
            <consortium name="EnsemblMetazoa"/>
        </authorList>
    </citation>
    <scope>IDENTIFICATION</scope>
    <source>
        <strain evidence="11">DH4</strain>
    </source>
</reference>
<accession>A0A7M7MT06</accession>
<feature type="transmembrane region" description="Helical" evidence="10">
    <location>
        <begin position="76"/>
        <end position="103"/>
    </location>
</feature>
<dbReference type="Proteomes" id="UP000005203">
    <property type="component" value="Linkage group LG13"/>
</dbReference>
<evidence type="ECO:0000313" key="13">
    <source>
        <dbReference type="RefSeq" id="XP_026300431.1"/>
    </source>
</evidence>
<evidence type="ECO:0000256" key="5">
    <source>
        <dbReference type="ARBA" id="ARBA00022725"/>
    </source>
</evidence>
<dbReference type="EnsemblMetazoa" id="XM_026444646">
    <property type="protein sequence ID" value="XP_026300431"/>
    <property type="gene ID" value="LOC102653615"/>
</dbReference>
<dbReference type="Pfam" id="PF02949">
    <property type="entry name" value="7tm_6"/>
    <property type="match status" value="1"/>
</dbReference>
<dbReference type="PANTHER" id="PTHR21137">
    <property type="entry name" value="ODORANT RECEPTOR"/>
    <property type="match status" value="1"/>
</dbReference>
<keyword evidence="4 10" id="KW-0812">Transmembrane</keyword>
<protein>
    <recommendedName>
        <fullName evidence="10">Odorant receptor</fullName>
    </recommendedName>
</protein>
<keyword evidence="7 10" id="KW-0472">Membrane</keyword>
<organism evidence="11">
    <name type="scientific">Apis mellifera</name>
    <name type="common">Honeybee</name>
    <dbReference type="NCBI Taxonomy" id="7460"/>
    <lineage>
        <taxon>Eukaryota</taxon>
        <taxon>Metazoa</taxon>
        <taxon>Ecdysozoa</taxon>
        <taxon>Arthropoda</taxon>
        <taxon>Hexapoda</taxon>
        <taxon>Insecta</taxon>
        <taxon>Pterygota</taxon>
        <taxon>Neoptera</taxon>
        <taxon>Endopterygota</taxon>
        <taxon>Hymenoptera</taxon>
        <taxon>Apocrita</taxon>
        <taxon>Aculeata</taxon>
        <taxon>Apoidea</taxon>
        <taxon>Anthophila</taxon>
        <taxon>Apidae</taxon>
        <taxon>Apis</taxon>
    </lineage>
</organism>
<dbReference type="KEGG" id="ame:102653615"/>
<evidence type="ECO:0000256" key="10">
    <source>
        <dbReference type="RuleBase" id="RU351113"/>
    </source>
</evidence>
<accession>A0A8B8H8T5</accession>
<feature type="transmembrane region" description="Helical" evidence="10">
    <location>
        <begin position="214"/>
        <end position="232"/>
    </location>
</feature>
<evidence type="ECO:0000256" key="7">
    <source>
        <dbReference type="ARBA" id="ARBA00023136"/>
    </source>
</evidence>
<keyword evidence="9 10" id="KW-0807">Transducer</keyword>
<feature type="transmembrane region" description="Helical" evidence="10">
    <location>
        <begin position="186"/>
        <end position="208"/>
    </location>
</feature>
<sequence length="378" mass="44973">MILQILRDSRYLIRKMDVFDKYYHSYRTVLKIIGLWPYNNSIYVWIQRLLLLTLFLGNIIFQIMSLLRSEITLRNCILILSTTCPLIIISLRYICFILFFPMIKYLFHHMRMEENIVQDSIETRIRTKCINDSCHMIDIFLWMIYAIFAFCIILLLCPIILDFIMPLNESRIYIAHYITIFSDKRIIYVDILCLNYMFLMIFVVLSIMSTESILGLYSYHTSMLFKIISYRIQKIITYLTIVNLSSKQIDSKLAELYHVVDIHNQAIQLLENAIIVTKDHLEILICLMLFVKQLMIMFLCNYNGQILIDNSEELFDELYFSIWYFVPLKVQKILLLIMTRSSTTCMFHILGVFVPCYTGFTTMLSTSFSYFTLMYSIQ</sequence>
<comment type="subcellular location">
    <subcellularLocation>
        <location evidence="1 10">Cell membrane</location>
        <topology evidence="1 10">Multi-pass membrane protein</topology>
    </subcellularLocation>
</comment>
<feature type="transmembrane region" description="Helical" evidence="10">
    <location>
        <begin position="319"/>
        <end position="337"/>
    </location>
</feature>
<dbReference type="RefSeq" id="XP_026300431.1">
    <property type="nucleotide sequence ID" value="XM_026444646.1"/>
</dbReference>
<keyword evidence="5 10" id="KW-0552">Olfaction</keyword>
<dbReference type="GO" id="GO:0005549">
    <property type="term" value="F:odorant binding"/>
    <property type="evidence" value="ECO:0007669"/>
    <property type="project" value="InterPro"/>
</dbReference>
<feature type="transmembrane region" description="Helical" evidence="10">
    <location>
        <begin position="45"/>
        <end position="64"/>
    </location>
</feature>
<comment type="similarity">
    <text evidence="10">Belongs to the insect chemoreceptor superfamily. Heteromeric odorant receptor channel (TC 1.A.69) family.</text>
</comment>
<gene>
    <name evidence="13" type="primary">LOC102653615</name>
</gene>
<evidence type="ECO:0000256" key="9">
    <source>
        <dbReference type="ARBA" id="ARBA00023224"/>
    </source>
</evidence>
<keyword evidence="8 10" id="KW-0675">Receptor</keyword>
<proteinExistence type="inferred from homology"/>
<dbReference type="OrthoDB" id="7530072at2759"/>
<feature type="transmembrane region" description="Helical" evidence="10">
    <location>
        <begin position="139"/>
        <end position="165"/>
    </location>
</feature>
<evidence type="ECO:0000256" key="2">
    <source>
        <dbReference type="ARBA" id="ARBA00022475"/>
    </source>
</evidence>
<feature type="transmembrane region" description="Helical" evidence="10">
    <location>
        <begin position="349"/>
        <end position="371"/>
    </location>
</feature>
<dbReference type="InterPro" id="IPR004117">
    <property type="entry name" value="7tm6_olfct_rcpt"/>
</dbReference>
<feature type="transmembrane region" description="Helical" evidence="10">
    <location>
        <begin position="281"/>
        <end position="299"/>
    </location>
</feature>
<dbReference type="GO" id="GO:0007165">
    <property type="term" value="P:signal transduction"/>
    <property type="evidence" value="ECO:0007669"/>
    <property type="project" value="UniProtKB-KW"/>
</dbReference>
<dbReference type="PANTHER" id="PTHR21137:SF35">
    <property type="entry name" value="ODORANT RECEPTOR 19A-RELATED"/>
    <property type="match status" value="1"/>
</dbReference>
<evidence type="ECO:0000256" key="4">
    <source>
        <dbReference type="ARBA" id="ARBA00022692"/>
    </source>
</evidence>
<dbReference type="GO" id="GO:0005886">
    <property type="term" value="C:plasma membrane"/>
    <property type="evidence" value="ECO:0007669"/>
    <property type="project" value="UniProtKB-SubCell"/>
</dbReference>